<dbReference type="EMBL" id="SCWB01000012">
    <property type="protein sequence ID" value="TDM07931.1"/>
    <property type="molecule type" value="Genomic_DNA"/>
</dbReference>
<keyword evidence="3" id="KW-1185">Reference proteome</keyword>
<organism evidence="2 3">
    <name type="scientific">Macrococcus lamae</name>
    <dbReference type="NCBI Taxonomy" id="198484"/>
    <lineage>
        <taxon>Bacteria</taxon>
        <taxon>Bacillati</taxon>
        <taxon>Bacillota</taxon>
        <taxon>Bacilli</taxon>
        <taxon>Bacillales</taxon>
        <taxon>Staphylococcaceae</taxon>
        <taxon>Macrococcus</taxon>
    </lineage>
</organism>
<evidence type="ECO:0000259" key="1">
    <source>
        <dbReference type="PROSITE" id="PS51819"/>
    </source>
</evidence>
<dbReference type="RefSeq" id="WP_133444127.1">
    <property type="nucleotide sequence ID" value="NZ_SCWB01000012.1"/>
</dbReference>
<gene>
    <name evidence="2" type="ORF">ERX29_07725</name>
</gene>
<dbReference type="PANTHER" id="PTHR36437:SF2">
    <property type="entry name" value="GLYOXALASE_BLEOMYCIN RESISTANCE PROTEIN_DIOXYGENASE"/>
    <property type="match status" value="1"/>
</dbReference>
<dbReference type="SUPFAM" id="SSF54593">
    <property type="entry name" value="Glyoxalase/Bleomycin resistance protein/Dihydroxybiphenyl dioxygenase"/>
    <property type="match status" value="1"/>
</dbReference>
<comment type="caution">
    <text evidence="2">The sequence shown here is derived from an EMBL/GenBank/DDBJ whole genome shotgun (WGS) entry which is preliminary data.</text>
</comment>
<dbReference type="InterPro" id="IPR037523">
    <property type="entry name" value="VOC_core"/>
</dbReference>
<sequence length="128" mass="14454">MIQSLHQVMLYVENLEQSVAFWQEQLGFKIVNQQELPEGYQSFEMAPATINADQTSIVLFDKAFIKKFSPEVSLETPSLMFKTADVDALYNDLKAKGVTVGEKLEMPGMKVFNFADTEGNYFAVSELN</sequence>
<reference evidence="2 3" key="1">
    <citation type="submission" date="2019-01" db="EMBL/GenBank/DDBJ databases">
        <title>Draft genome sequences of the type strains of six Macrococcus species.</title>
        <authorList>
            <person name="Mazhar S."/>
            <person name="Altermann E."/>
            <person name="Hill C."/>
            <person name="Mcauliffe O."/>
        </authorList>
    </citation>
    <scope>NUCLEOTIDE SEQUENCE [LARGE SCALE GENOMIC DNA]</scope>
    <source>
        <strain evidence="2 3">CCM4815</strain>
    </source>
</reference>
<proteinExistence type="predicted"/>
<feature type="domain" description="VOC" evidence="1">
    <location>
        <begin position="4"/>
        <end position="127"/>
    </location>
</feature>
<dbReference type="PANTHER" id="PTHR36437">
    <property type="entry name" value="GLYOXALASE/BLEOMYCIN RESISTANCE PROTEIN/DIOXYGENASE"/>
    <property type="match status" value="1"/>
</dbReference>
<name>A0A4R6BTF3_9STAP</name>
<dbReference type="Pfam" id="PF00903">
    <property type="entry name" value="Glyoxalase"/>
    <property type="match status" value="1"/>
</dbReference>
<evidence type="ECO:0000313" key="3">
    <source>
        <dbReference type="Proteomes" id="UP000294802"/>
    </source>
</evidence>
<dbReference type="InterPro" id="IPR004360">
    <property type="entry name" value="Glyas_Fos-R_dOase_dom"/>
</dbReference>
<dbReference type="Proteomes" id="UP000294802">
    <property type="component" value="Unassembled WGS sequence"/>
</dbReference>
<dbReference type="PROSITE" id="PS51819">
    <property type="entry name" value="VOC"/>
    <property type="match status" value="1"/>
</dbReference>
<evidence type="ECO:0000313" key="2">
    <source>
        <dbReference type="EMBL" id="TDM07931.1"/>
    </source>
</evidence>
<dbReference type="OrthoDB" id="9803079at2"/>
<accession>A0A4R6BTF3</accession>
<dbReference type="InterPro" id="IPR029068">
    <property type="entry name" value="Glyas_Bleomycin-R_OHBP_Dase"/>
</dbReference>
<dbReference type="Gene3D" id="3.10.180.10">
    <property type="entry name" value="2,3-Dihydroxybiphenyl 1,2-Dioxygenase, domain 1"/>
    <property type="match status" value="1"/>
</dbReference>
<dbReference type="AlphaFoldDB" id="A0A4R6BTF3"/>
<protein>
    <submittedName>
        <fullName evidence="2">VOC family protein</fullName>
    </submittedName>
</protein>